<dbReference type="EMBL" id="ML208446">
    <property type="protein sequence ID" value="TFK65163.1"/>
    <property type="molecule type" value="Genomic_DNA"/>
</dbReference>
<feature type="non-terminal residue" evidence="1">
    <location>
        <position position="236"/>
    </location>
</feature>
<reference evidence="1 2" key="1">
    <citation type="journal article" date="2019" name="Nat. Ecol. Evol.">
        <title>Megaphylogeny resolves global patterns of mushroom evolution.</title>
        <authorList>
            <person name="Varga T."/>
            <person name="Krizsan K."/>
            <person name="Foldi C."/>
            <person name="Dima B."/>
            <person name="Sanchez-Garcia M."/>
            <person name="Sanchez-Ramirez S."/>
            <person name="Szollosi G.J."/>
            <person name="Szarkandi J.G."/>
            <person name="Papp V."/>
            <person name="Albert L."/>
            <person name="Andreopoulos W."/>
            <person name="Angelini C."/>
            <person name="Antonin V."/>
            <person name="Barry K.W."/>
            <person name="Bougher N.L."/>
            <person name="Buchanan P."/>
            <person name="Buyck B."/>
            <person name="Bense V."/>
            <person name="Catcheside P."/>
            <person name="Chovatia M."/>
            <person name="Cooper J."/>
            <person name="Damon W."/>
            <person name="Desjardin D."/>
            <person name="Finy P."/>
            <person name="Geml J."/>
            <person name="Haridas S."/>
            <person name="Hughes K."/>
            <person name="Justo A."/>
            <person name="Karasinski D."/>
            <person name="Kautmanova I."/>
            <person name="Kiss B."/>
            <person name="Kocsube S."/>
            <person name="Kotiranta H."/>
            <person name="LaButti K.M."/>
            <person name="Lechner B.E."/>
            <person name="Liimatainen K."/>
            <person name="Lipzen A."/>
            <person name="Lukacs Z."/>
            <person name="Mihaltcheva S."/>
            <person name="Morgado L.N."/>
            <person name="Niskanen T."/>
            <person name="Noordeloos M.E."/>
            <person name="Ohm R.A."/>
            <person name="Ortiz-Santana B."/>
            <person name="Ovrebo C."/>
            <person name="Racz N."/>
            <person name="Riley R."/>
            <person name="Savchenko A."/>
            <person name="Shiryaev A."/>
            <person name="Soop K."/>
            <person name="Spirin V."/>
            <person name="Szebenyi C."/>
            <person name="Tomsovsky M."/>
            <person name="Tulloss R.E."/>
            <person name="Uehling J."/>
            <person name="Grigoriev I.V."/>
            <person name="Vagvolgyi C."/>
            <person name="Papp T."/>
            <person name="Martin F.M."/>
            <person name="Miettinen O."/>
            <person name="Hibbett D.S."/>
            <person name="Nagy L.G."/>
        </authorList>
    </citation>
    <scope>NUCLEOTIDE SEQUENCE [LARGE SCALE GENOMIC DNA]</scope>
    <source>
        <strain evidence="1 2">NL-1719</strain>
    </source>
</reference>
<gene>
    <name evidence="1" type="ORF">BDN72DRAFT_801442</name>
</gene>
<keyword evidence="2" id="KW-1185">Reference proteome</keyword>
<dbReference type="Proteomes" id="UP000308600">
    <property type="component" value="Unassembled WGS sequence"/>
</dbReference>
<accession>A0ACD3AGZ0</accession>
<evidence type="ECO:0000313" key="1">
    <source>
        <dbReference type="EMBL" id="TFK65163.1"/>
    </source>
</evidence>
<protein>
    <submittedName>
        <fullName evidence="1">Uncharacterized protein</fullName>
    </submittedName>
</protein>
<organism evidence="1 2">
    <name type="scientific">Pluteus cervinus</name>
    <dbReference type="NCBI Taxonomy" id="181527"/>
    <lineage>
        <taxon>Eukaryota</taxon>
        <taxon>Fungi</taxon>
        <taxon>Dikarya</taxon>
        <taxon>Basidiomycota</taxon>
        <taxon>Agaricomycotina</taxon>
        <taxon>Agaricomycetes</taxon>
        <taxon>Agaricomycetidae</taxon>
        <taxon>Agaricales</taxon>
        <taxon>Pluteineae</taxon>
        <taxon>Pluteaceae</taxon>
        <taxon>Pluteus</taxon>
    </lineage>
</organism>
<proteinExistence type="predicted"/>
<name>A0ACD3AGZ0_9AGAR</name>
<sequence>MALLKIPLIIIDAFNMLLNATPPNPPPPVAEHLIPDWRERFLRSLSLPCRLLRAIYYTSGLIEVVVILASHMPDSSASRFILSTLVSNAASLNRIEISYAFSVGFFLTSLGTFIRLWSYKSLGRLFTFELHIRPDHQLIVDGPYAFIRHPSYTGLILSLTGATIIHLSGSWVKESGVLDTPLGCGIAIYWLLGAGAVMLSLVLRMPNEDRVLRERFGNEWVNWAQRVPHRLVPRLY</sequence>
<evidence type="ECO:0000313" key="2">
    <source>
        <dbReference type="Proteomes" id="UP000308600"/>
    </source>
</evidence>